<dbReference type="Gene3D" id="2.130.10.10">
    <property type="entry name" value="YVTN repeat-like/Quinoprotein amine dehydrogenase"/>
    <property type="match status" value="2"/>
</dbReference>
<reference evidence="5" key="1">
    <citation type="submission" date="2018-10" db="EMBL/GenBank/DDBJ databases">
        <title>Transcriptome assembly of Aceria tosichella (Wheat curl mite) Type 2.</title>
        <authorList>
            <person name="Scully E.D."/>
            <person name="Geib S.M."/>
            <person name="Palmer N.A."/>
            <person name="Gupta A.K."/>
            <person name="Sarath G."/>
            <person name="Tatineni S."/>
        </authorList>
    </citation>
    <scope>NUCLEOTIDE SEQUENCE</scope>
    <source>
        <strain evidence="5">LincolnNE</strain>
    </source>
</reference>
<dbReference type="CDD" id="cd00200">
    <property type="entry name" value="WD40"/>
    <property type="match status" value="1"/>
</dbReference>
<accession>A0A6G1S6Y1</accession>
<keyword evidence="1 3" id="KW-0853">WD repeat</keyword>
<evidence type="ECO:0000256" key="4">
    <source>
        <dbReference type="SAM" id="MobiDB-lite"/>
    </source>
</evidence>
<dbReference type="AlphaFoldDB" id="A0A6G1S6Y1"/>
<dbReference type="InterPro" id="IPR019775">
    <property type="entry name" value="WD40_repeat_CS"/>
</dbReference>
<feature type="repeat" description="WD" evidence="3">
    <location>
        <begin position="74"/>
        <end position="106"/>
    </location>
</feature>
<dbReference type="PANTHER" id="PTHR22847:SF637">
    <property type="entry name" value="WD REPEAT DOMAIN 5B"/>
    <property type="match status" value="1"/>
</dbReference>
<feature type="repeat" description="WD" evidence="3">
    <location>
        <begin position="120"/>
        <end position="161"/>
    </location>
</feature>
<dbReference type="EMBL" id="GGYP01001494">
    <property type="protein sequence ID" value="MDE46265.1"/>
    <property type="molecule type" value="Transcribed_RNA"/>
</dbReference>
<dbReference type="SMART" id="SM00320">
    <property type="entry name" value="WD40"/>
    <property type="match status" value="7"/>
</dbReference>
<feature type="repeat" description="WD" evidence="3">
    <location>
        <begin position="231"/>
        <end position="253"/>
    </location>
</feature>
<organism evidence="5">
    <name type="scientific">Aceria tosichella</name>
    <name type="common">wheat curl mite</name>
    <dbReference type="NCBI Taxonomy" id="561515"/>
    <lineage>
        <taxon>Eukaryota</taxon>
        <taxon>Metazoa</taxon>
        <taxon>Ecdysozoa</taxon>
        <taxon>Arthropoda</taxon>
        <taxon>Chelicerata</taxon>
        <taxon>Arachnida</taxon>
        <taxon>Acari</taxon>
        <taxon>Acariformes</taxon>
        <taxon>Trombidiformes</taxon>
        <taxon>Prostigmata</taxon>
        <taxon>Eupodina</taxon>
        <taxon>Eriophyoidea</taxon>
        <taxon>Eriophyidae</taxon>
        <taxon>Eriophyinae</taxon>
        <taxon>Aceriini</taxon>
        <taxon>Aceria</taxon>
    </lineage>
</organism>
<feature type="repeat" description="WD" evidence="3">
    <location>
        <begin position="296"/>
        <end position="328"/>
    </location>
</feature>
<evidence type="ECO:0000256" key="1">
    <source>
        <dbReference type="ARBA" id="ARBA00022574"/>
    </source>
</evidence>
<dbReference type="InterPro" id="IPR015943">
    <property type="entry name" value="WD40/YVTN_repeat-like_dom_sf"/>
</dbReference>
<name>A0A6G1S6Y1_9ACAR</name>
<feature type="repeat" description="WD" evidence="3">
    <location>
        <begin position="18"/>
        <end position="59"/>
    </location>
</feature>
<evidence type="ECO:0000256" key="3">
    <source>
        <dbReference type="PROSITE-ProRule" id="PRU00221"/>
    </source>
</evidence>
<dbReference type="Pfam" id="PF00400">
    <property type="entry name" value="WD40"/>
    <property type="match status" value="6"/>
</dbReference>
<keyword evidence="2" id="KW-0677">Repeat</keyword>
<feature type="repeat" description="WD" evidence="3">
    <location>
        <begin position="164"/>
        <end position="206"/>
    </location>
</feature>
<protein>
    <submittedName>
        <fullName evidence="5">POC1 centriolar B</fullName>
    </submittedName>
</protein>
<dbReference type="GO" id="GO:1990234">
    <property type="term" value="C:transferase complex"/>
    <property type="evidence" value="ECO:0007669"/>
    <property type="project" value="UniProtKB-ARBA"/>
</dbReference>
<dbReference type="PROSITE" id="PS00678">
    <property type="entry name" value="WD_REPEATS_1"/>
    <property type="match status" value="3"/>
</dbReference>
<proteinExistence type="predicted"/>
<evidence type="ECO:0000313" key="5">
    <source>
        <dbReference type="EMBL" id="MDE46265.1"/>
    </source>
</evidence>
<dbReference type="InterPro" id="IPR020472">
    <property type="entry name" value="WD40_PAC1"/>
</dbReference>
<sequence>MNEFDIFSKDPEPFVALTKTHSKAVLGCCFSPITNQILTAGEDGKVVLWNIPPTDTVLHDETINDEHKLVCYNLEEHKTPVTSVSMAKDLFVSASEGGQAKLWRLRPEVLNEPISGPVSYTCHTRKIFSCSLSLDAKCFATGSDDKSIKVWSTESKNKSLFTLVDGHKNWIRGVQFSKTHERLLASCGDDGRLCIWDVRTGVRTNPCVTIPPTRKTPLICLDWHPVFEHHIATGAQDSSTTIWDLRNRKRVQVYNEHEGQVNSVAFNTGGSLLLTGSADCSSRIFDCLEGRNIFNLLAHKSSITSTCFDPSGELFATASTDKTVTIWKRNFDVVTIVLDYDDVDSDMTIHGQSHDRNSNPPDLTDDWSHETRPSQQPYHRNNMYRR</sequence>
<dbReference type="PRINTS" id="PR00320">
    <property type="entry name" value="GPROTEINBRPT"/>
</dbReference>
<feature type="repeat" description="WD" evidence="3">
    <location>
        <begin position="254"/>
        <end position="286"/>
    </location>
</feature>
<dbReference type="SUPFAM" id="SSF50978">
    <property type="entry name" value="WD40 repeat-like"/>
    <property type="match status" value="1"/>
</dbReference>
<dbReference type="PANTHER" id="PTHR22847">
    <property type="entry name" value="WD40 REPEAT PROTEIN"/>
    <property type="match status" value="1"/>
</dbReference>
<dbReference type="PROSITE" id="PS50294">
    <property type="entry name" value="WD_REPEATS_REGION"/>
    <property type="match status" value="5"/>
</dbReference>
<dbReference type="InterPro" id="IPR036322">
    <property type="entry name" value="WD40_repeat_dom_sf"/>
</dbReference>
<gene>
    <name evidence="5" type="primary">poc1b</name>
    <name evidence="5" type="ORF">g.20528</name>
</gene>
<evidence type="ECO:0000256" key="2">
    <source>
        <dbReference type="ARBA" id="ARBA00022737"/>
    </source>
</evidence>
<feature type="region of interest" description="Disordered" evidence="4">
    <location>
        <begin position="349"/>
        <end position="386"/>
    </location>
</feature>
<dbReference type="InterPro" id="IPR001680">
    <property type="entry name" value="WD40_rpt"/>
</dbReference>
<dbReference type="PROSITE" id="PS50082">
    <property type="entry name" value="WD_REPEATS_2"/>
    <property type="match status" value="7"/>
</dbReference>